<dbReference type="OrthoDB" id="10562801at2759"/>
<protein>
    <submittedName>
        <fullName evidence="1">Uncharacterized protein</fullName>
    </submittedName>
</protein>
<evidence type="ECO:0000313" key="2">
    <source>
        <dbReference type="Proteomes" id="UP000219338"/>
    </source>
</evidence>
<dbReference type="AlphaFoldDB" id="A0A284QRD5"/>
<organism evidence="1 2">
    <name type="scientific">Armillaria ostoyae</name>
    <name type="common">Armillaria root rot fungus</name>
    <dbReference type="NCBI Taxonomy" id="47428"/>
    <lineage>
        <taxon>Eukaryota</taxon>
        <taxon>Fungi</taxon>
        <taxon>Dikarya</taxon>
        <taxon>Basidiomycota</taxon>
        <taxon>Agaricomycotina</taxon>
        <taxon>Agaricomycetes</taxon>
        <taxon>Agaricomycetidae</taxon>
        <taxon>Agaricales</taxon>
        <taxon>Marasmiineae</taxon>
        <taxon>Physalacriaceae</taxon>
        <taxon>Armillaria</taxon>
    </lineage>
</organism>
<dbReference type="OMA" id="SFYCVLQ"/>
<dbReference type="STRING" id="47428.A0A284QRD5"/>
<name>A0A284QRD5_ARMOS</name>
<proteinExistence type="predicted"/>
<dbReference type="Proteomes" id="UP000219338">
    <property type="component" value="Unassembled WGS sequence"/>
</dbReference>
<dbReference type="EMBL" id="FUEG01000001">
    <property type="protein sequence ID" value="SJK99025.1"/>
    <property type="molecule type" value="Genomic_DNA"/>
</dbReference>
<sequence>MLNRSRSNYPPGLSKGSIVTIGLAVKYPYKIASLFFVSPLGLKELVSATPIAPPMAGGQYKSIEDFGTGQPNMEVLSDSFYCVLQLCFNNNLDGLANALATIIHFPLKNHVPERFDQFEIAAVNVLNDRKEYTNDQLARVPHPCP</sequence>
<gene>
    <name evidence="1" type="ORF">ARMOST_02306</name>
</gene>
<keyword evidence="2" id="KW-1185">Reference proteome</keyword>
<reference evidence="2" key="1">
    <citation type="journal article" date="2017" name="Nat. Ecol. Evol.">
        <title>Genome expansion and lineage-specific genetic innovations in the forest pathogenic fungi Armillaria.</title>
        <authorList>
            <person name="Sipos G."/>
            <person name="Prasanna A.N."/>
            <person name="Walter M.C."/>
            <person name="O'Connor E."/>
            <person name="Balint B."/>
            <person name="Krizsan K."/>
            <person name="Kiss B."/>
            <person name="Hess J."/>
            <person name="Varga T."/>
            <person name="Slot J."/>
            <person name="Riley R."/>
            <person name="Boka B."/>
            <person name="Rigling D."/>
            <person name="Barry K."/>
            <person name="Lee J."/>
            <person name="Mihaltcheva S."/>
            <person name="LaButti K."/>
            <person name="Lipzen A."/>
            <person name="Waldron R."/>
            <person name="Moloney N.M."/>
            <person name="Sperisen C."/>
            <person name="Kredics L."/>
            <person name="Vagvoelgyi C."/>
            <person name="Patrignani A."/>
            <person name="Fitzpatrick D."/>
            <person name="Nagy I."/>
            <person name="Doyle S."/>
            <person name="Anderson J.B."/>
            <person name="Grigoriev I.V."/>
            <person name="Gueldener U."/>
            <person name="Muensterkoetter M."/>
            <person name="Nagy L.G."/>
        </authorList>
    </citation>
    <scope>NUCLEOTIDE SEQUENCE [LARGE SCALE GENOMIC DNA]</scope>
    <source>
        <strain evidence="2">C18/9</strain>
    </source>
</reference>
<accession>A0A284QRD5</accession>
<evidence type="ECO:0000313" key="1">
    <source>
        <dbReference type="EMBL" id="SJK99025.1"/>
    </source>
</evidence>